<keyword evidence="3" id="KW-1185">Reference proteome</keyword>
<dbReference type="InterPro" id="IPR022172">
    <property type="entry name" value="DUF3703"/>
</dbReference>
<dbReference type="RefSeq" id="WP_100787553.1">
    <property type="nucleotide sequence ID" value="NZ_NPDU01000027.1"/>
</dbReference>
<accession>A0A2M9YIU6</accession>
<evidence type="ECO:0000313" key="2">
    <source>
        <dbReference type="EMBL" id="PJZ61702.1"/>
    </source>
</evidence>
<gene>
    <name evidence="2" type="ORF">CH376_11995</name>
    <name evidence="1" type="ORF">CH380_20115</name>
</gene>
<organism evidence="1 4">
    <name type="scientific">Leptospira adleri</name>
    <dbReference type="NCBI Taxonomy" id="2023186"/>
    <lineage>
        <taxon>Bacteria</taxon>
        <taxon>Pseudomonadati</taxon>
        <taxon>Spirochaetota</taxon>
        <taxon>Spirochaetia</taxon>
        <taxon>Leptospirales</taxon>
        <taxon>Leptospiraceae</taxon>
        <taxon>Leptospira</taxon>
    </lineage>
</organism>
<proteinExistence type="predicted"/>
<dbReference type="EMBL" id="NPDV01000024">
    <property type="protein sequence ID" value="PJZ51461.1"/>
    <property type="molecule type" value="Genomic_DNA"/>
</dbReference>
<dbReference type="AlphaFoldDB" id="A0A2M9YIU6"/>
<dbReference type="Proteomes" id="UP000232188">
    <property type="component" value="Unassembled WGS sequence"/>
</dbReference>
<reference evidence="3 4" key="1">
    <citation type="submission" date="2017-07" db="EMBL/GenBank/DDBJ databases">
        <title>Leptospira spp. isolated from tropical soils.</title>
        <authorList>
            <person name="Thibeaux R."/>
            <person name="Iraola G."/>
            <person name="Ferres I."/>
            <person name="Bierque E."/>
            <person name="Girault D."/>
            <person name="Soupe-Gilbert M.-E."/>
            <person name="Picardeau M."/>
            <person name="Goarant C."/>
        </authorList>
    </citation>
    <scope>NUCLEOTIDE SEQUENCE [LARGE SCALE GENOMIC DNA]</scope>
    <source>
        <strain evidence="1 4">FH2-B-C1</strain>
        <strain evidence="2 3">FH2-B-D1</strain>
    </source>
</reference>
<dbReference type="Proteomes" id="UP000232149">
    <property type="component" value="Unassembled WGS sequence"/>
</dbReference>
<comment type="caution">
    <text evidence="1">The sequence shown here is derived from an EMBL/GenBank/DDBJ whole genome shotgun (WGS) entry which is preliminary data.</text>
</comment>
<protein>
    <recommendedName>
        <fullName evidence="5">DUF3703 domain-containing protein</fullName>
    </recommendedName>
</protein>
<name>A0A2M9YIU6_9LEPT</name>
<dbReference type="EMBL" id="NPDU01000027">
    <property type="protein sequence ID" value="PJZ61702.1"/>
    <property type="molecule type" value="Genomic_DNA"/>
</dbReference>
<evidence type="ECO:0000313" key="1">
    <source>
        <dbReference type="EMBL" id="PJZ51461.1"/>
    </source>
</evidence>
<sequence length="129" mass="14709">MNFRMPKHFKVAYKKELNSYHVRLKEKNWMEAWKFLERAHLIGQYHPLPHTGIHFRMLVFAVRTANWKEFFGQLLRLSVGGLGSLFNRVPVGNTGGVNVPILASLPLPEDLRELLAKADTSGKGLSGLR</sequence>
<evidence type="ECO:0008006" key="5">
    <source>
        <dbReference type="Google" id="ProtNLM"/>
    </source>
</evidence>
<dbReference type="Pfam" id="PF12487">
    <property type="entry name" value="DUF3703"/>
    <property type="match status" value="1"/>
</dbReference>
<evidence type="ECO:0000313" key="4">
    <source>
        <dbReference type="Proteomes" id="UP000232188"/>
    </source>
</evidence>
<evidence type="ECO:0000313" key="3">
    <source>
        <dbReference type="Proteomes" id="UP000232149"/>
    </source>
</evidence>